<dbReference type="Gene3D" id="2.40.170.20">
    <property type="entry name" value="TonB-dependent receptor, beta-barrel domain"/>
    <property type="match status" value="1"/>
</dbReference>
<keyword evidence="14" id="KW-1185">Reference proteome</keyword>
<comment type="subcellular location">
    <subcellularLocation>
        <location evidence="1 8">Cell outer membrane</location>
        <topology evidence="1 8">Multi-pass membrane protein</topology>
    </subcellularLocation>
</comment>
<dbReference type="InterPro" id="IPR012910">
    <property type="entry name" value="Plug_dom"/>
</dbReference>
<feature type="chain" id="PRO_5011504013" evidence="10">
    <location>
        <begin position="20"/>
        <end position="1006"/>
    </location>
</feature>
<dbReference type="InterPro" id="IPR000531">
    <property type="entry name" value="Beta-barrel_TonB"/>
</dbReference>
<keyword evidence="2 8" id="KW-0813">Transport</keyword>
<evidence type="ECO:0000259" key="12">
    <source>
        <dbReference type="Pfam" id="PF07715"/>
    </source>
</evidence>
<dbReference type="Pfam" id="PF13715">
    <property type="entry name" value="CarbopepD_reg_2"/>
    <property type="match status" value="1"/>
</dbReference>
<dbReference type="InterPro" id="IPR036942">
    <property type="entry name" value="Beta-barrel_TonB_sf"/>
</dbReference>
<proteinExistence type="inferred from homology"/>
<evidence type="ECO:0000259" key="11">
    <source>
        <dbReference type="Pfam" id="PF00593"/>
    </source>
</evidence>
<name>A0A1I1XW59_9FLAO</name>
<dbReference type="InterPro" id="IPR023997">
    <property type="entry name" value="TonB-dep_OMP_SusC/RagA_CS"/>
</dbReference>
<gene>
    <name evidence="13" type="ORF">SAMN05216297_12119</name>
</gene>
<dbReference type="PROSITE" id="PS52016">
    <property type="entry name" value="TONB_DEPENDENT_REC_3"/>
    <property type="match status" value="1"/>
</dbReference>
<dbReference type="FunFam" id="2.170.130.10:FF:000003">
    <property type="entry name" value="SusC/RagA family TonB-linked outer membrane protein"/>
    <property type="match status" value="1"/>
</dbReference>
<evidence type="ECO:0000256" key="4">
    <source>
        <dbReference type="ARBA" id="ARBA00022692"/>
    </source>
</evidence>
<dbReference type="OrthoDB" id="9768177at2"/>
<evidence type="ECO:0000313" key="13">
    <source>
        <dbReference type="EMBL" id="SFE10928.1"/>
    </source>
</evidence>
<comment type="similarity">
    <text evidence="8 9">Belongs to the TonB-dependent receptor family.</text>
</comment>
<keyword evidence="3 8" id="KW-1134">Transmembrane beta strand</keyword>
<evidence type="ECO:0000256" key="8">
    <source>
        <dbReference type="PROSITE-ProRule" id="PRU01360"/>
    </source>
</evidence>
<evidence type="ECO:0000256" key="6">
    <source>
        <dbReference type="ARBA" id="ARBA00023136"/>
    </source>
</evidence>
<keyword evidence="6 8" id="KW-0472">Membrane</keyword>
<dbReference type="InterPro" id="IPR023996">
    <property type="entry name" value="TonB-dep_OMP_SusC/RagA"/>
</dbReference>
<dbReference type="AlphaFoldDB" id="A0A1I1XW59"/>
<dbReference type="EMBL" id="FOMH01000021">
    <property type="protein sequence ID" value="SFE10928.1"/>
    <property type="molecule type" value="Genomic_DNA"/>
</dbReference>
<evidence type="ECO:0000256" key="9">
    <source>
        <dbReference type="RuleBase" id="RU003357"/>
    </source>
</evidence>
<evidence type="ECO:0000313" key="14">
    <source>
        <dbReference type="Proteomes" id="UP000199672"/>
    </source>
</evidence>
<evidence type="ECO:0000256" key="10">
    <source>
        <dbReference type="SAM" id="SignalP"/>
    </source>
</evidence>
<feature type="signal peptide" evidence="10">
    <location>
        <begin position="1"/>
        <end position="19"/>
    </location>
</feature>
<evidence type="ECO:0000256" key="3">
    <source>
        <dbReference type="ARBA" id="ARBA00022452"/>
    </source>
</evidence>
<dbReference type="Pfam" id="PF00593">
    <property type="entry name" value="TonB_dep_Rec_b-barrel"/>
    <property type="match status" value="1"/>
</dbReference>
<dbReference type="InterPro" id="IPR008969">
    <property type="entry name" value="CarboxyPept-like_regulatory"/>
</dbReference>
<dbReference type="SUPFAM" id="SSF56935">
    <property type="entry name" value="Porins"/>
    <property type="match status" value="1"/>
</dbReference>
<feature type="domain" description="TonB-dependent receptor-like beta-barrel" evidence="11">
    <location>
        <begin position="454"/>
        <end position="818"/>
    </location>
</feature>
<dbReference type="NCBIfam" id="TIGR04056">
    <property type="entry name" value="OMP_RagA_SusC"/>
    <property type="match status" value="1"/>
</dbReference>
<dbReference type="GO" id="GO:0009279">
    <property type="term" value="C:cell outer membrane"/>
    <property type="evidence" value="ECO:0007669"/>
    <property type="project" value="UniProtKB-SubCell"/>
</dbReference>
<dbReference type="Pfam" id="PF07715">
    <property type="entry name" value="Plug"/>
    <property type="match status" value="1"/>
</dbReference>
<dbReference type="Gene3D" id="2.170.130.10">
    <property type="entry name" value="TonB-dependent receptor, plug domain"/>
    <property type="match status" value="1"/>
</dbReference>
<sequence length="1006" mass="111103">MKKMMFFLLFCLASVAIQAQSRQLKGSVIDPDGMPLIGANIVVEGSKEGVSTDFDGNFQINVPAGKNAIKVSYMGHKDMTVDITGKNTVKVQMETIANQMQEVVVVGYGTQKKETVTGALGIVKGADLNKRAVASLSTALQGTIAGVTVQQTSGEPGSDGANIRIRGIGSVNSNTFPLVLVDGIEMDMNQVDMNTVESVSVLKDAASASIYGSRASNGVILITTKRGKEGKMRLVFDSYTTIQTPVNMPKVVKAADYLQSELNAADNAGLQQAPGVREAKEQMIADQRAYKPDNWNRYDTDWKDATIKNSALMNSNNVTLSGGSKDLKYFGALTSLHQGGLIANNNFKRMNIRLNTDANINSWLKLNNEFSYRTSTQITPGISTPKGIINKALYMLPTLSAVKELDGNWGYGKNGDNPVANAEASGRNTMIRPEILLNATLIATPVKDLEILGQYSYRKTDARGTYIMTPYATSLKGLFQGYYPSKEATVSESYTENVRNYFRAQASYSKKFGEHETKLMIGTQSENNEARDFSAARNSFELERYYLSNGTGTPTVYGGASEWSMSSFYGRFNYNYAGKYLFETSGRYDGSSRFSDGLKWGFFPSFSVGWVVSKEKFMEPILDYVSDFKLRASVGTLGNQDIGNYPYASTIDTGYSYWIDKQLAPGVAQTTLSNPNITWEKSRQTNFGLDATFFKRKLSATLDYYIKDVYDMLMVYPVPYYVGLNATYSNAGDMRNKGWETTLSYKNKIGEFNYSITAALSNNENEITRLYGQYSDRSITVGYPRGGIWGYKTDGYYVDAADVANSPKLSSSAKPGYVKYVKMDQSGLNPNQITESDKVYLGDPFPHYEYSLNLTANYKNFDLTCFFQGVGERKVLMSGIGVKPFANGSNLFTHQLDSWTPDNQDAAYPILVPEANSADNFVTSDKWVKNGAYLRLKNVVLGYSLPKSFLEKAHVDGLRLYVSGQNLWTLSHFVSGYDPEVNYGGSLGGEFYPIMQTVTFGANLKF</sequence>
<feature type="domain" description="TonB-dependent receptor plug" evidence="12">
    <location>
        <begin position="113"/>
        <end position="219"/>
    </location>
</feature>
<evidence type="ECO:0000256" key="1">
    <source>
        <dbReference type="ARBA" id="ARBA00004571"/>
    </source>
</evidence>
<evidence type="ECO:0000256" key="5">
    <source>
        <dbReference type="ARBA" id="ARBA00023077"/>
    </source>
</evidence>
<dbReference type="STRING" id="739143.SAMN05216297_12119"/>
<keyword evidence="7 8" id="KW-0998">Cell outer membrane</keyword>
<evidence type="ECO:0000256" key="2">
    <source>
        <dbReference type="ARBA" id="ARBA00022448"/>
    </source>
</evidence>
<dbReference type="Proteomes" id="UP000199672">
    <property type="component" value="Unassembled WGS sequence"/>
</dbReference>
<dbReference type="Gene3D" id="2.60.40.1120">
    <property type="entry name" value="Carboxypeptidase-like, regulatory domain"/>
    <property type="match status" value="1"/>
</dbReference>
<keyword evidence="4 8" id="KW-0812">Transmembrane</keyword>
<keyword evidence="5 9" id="KW-0798">TonB box</keyword>
<dbReference type="RefSeq" id="WP_091499329.1">
    <property type="nucleotide sequence ID" value="NZ_FOMH01000021.1"/>
</dbReference>
<reference evidence="14" key="1">
    <citation type="submission" date="2016-10" db="EMBL/GenBank/DDBJ databases">
        <authorList>
            <person name="Varghese N."/>
            <person name="Submissions S."/>
        </authorList>
    </citation>
    <scope>NUCLEOTIDE SEQUENCE [LARGE SCALE GENOMIC DNA]</scope>
    <source>
        <strain evidence="14">CGMCC 1.10370</strain>
    </source>
</reference>
<dbReference type="NCBIfam" id="TIGR04057">
    <property type="entry name" value="SusC_RagA_signa"/>
    <property type="match status" value="1"/>
</dbReference>
<dbReference type="InterPro" id="IPR039426">
    <property type="entry name" value="TonB-dep_rcpt-like"/>
</dbReference>
<accession>A0A1I1XW59</accession>
<evidence type="ECO:0000256" key="7">
    <source>
        <dbReference type="ARBA" id="ARBA00023237"/>
    </source>
</evidence>
<dbReference type="SUPFAM" id="SSF49464">
    <property type="entry name" value="Carboxypeptidase regulatory domain-like"/>
    <property type="match status" value="1"/>
</dbReference>
<organism evidence="13 14">
    <name type="scientific">Flavobacterium phragmitis</name>
    <dbReference type="NCBI Taxonomy" id="739143"/>
    <lineage>
        <taxon>Bacteria</taxon>
        <taxon>Pseudomonadati</taxon>
        <taxon>Bacteroidota</taxon>
        <taxon>Flavobacteriia</taxon>
        <taxon>Flavobacteriales</taxon>
        <taxon>Flavobacteriaceae</taxon>
        <taxon>Flavobacterium</taxon>
    </lineage>
</organism>
<protein>
    <submittedName>
        <fullName evidence="13">TonB-linked outer membrane protein, SusC/RagA family</fullName>
    </submittedName>
</protein>
<dbReference type="InterPro" id="IPR037066">
    <property type="entry name" value="Plug_dom_sf"/>
</dbReference>
<keyword evidence="10" id="KW-0732">Signal</keyword>